<evidence type="ECO:0000259" key="1">
    <source>
        <dbReference type="Pfam" id="PF25210"/>
    </source>
</evidence>
<evidence type="ECO:0000313" key="2">
    <source>
        <dbReference type="EMBL" id="CAH2048139.1"/>
    </source>
</evidence>
<proteinExistence type="predicted"/>
<feature type="domain" description="FKB95-like N-terminal Kelch" evidence="1">
    <location>
        <begin position="102"/>
        <end position="355"/>
    </location>
</feature>
<protein>
    <recommendedName>
        <fullName evidence="1">FKB95-like N-terminal Kelch domain-containing protein</fullName>
    </recommendedName>
</protein>
<dbReference type="AlphaFoldDB" id="A0AAU9RVT8"/>
<dbReference type="Gene3D" id="2.120.10.80">
    <property type="entry name" value="Kelch-type beta propeller"/>
    <property type="match status" value="1"/>
</dbReference>
<dbReference type="Pfam" id="PF25210">
    <property type="entry name" value="Kelch_FKB95"/>
    <property type="match status" value="1"/>
</dbReference>
<dbReference type="EMBL" id="OU466858">
    <property type="protein sequence ID" value="CAH2048139.1"/>
    <property type="molecule type" value="Genomic_DNA"/>
</dbReference>
<reference evidence="2 3" key="1">
    <citation type="submission" date="2022-03" db="EMBL/GenBank/DDBJ databases">
        <authorList>
            <person name="Nunn A."/>
            <person name="Chopra R."/>
            <person name="Nunn A."/>
            <person name="Contreras Garrido A."/>
        </authorList>
    </citation>
    <scope>NUCLEOTIDE SEQUENCE [LARGE SCALE GENOMIC DNA]</scope>
</reference>
<dbReference type="Proteomes" id="UP000836841">
    <property type="component" value="Chromosome 2"/>
</dbReference>
<sequence length="373" mass="42958">MKRRFANGGCGEVELTRKRKRKVCGLWSLPDDVALTCLAKLSRVDLAALAMASKIHRPLVVSPELWNLRWRMGCVEPCLYVFLHIFPDPWPRWFIFHPAKRRLKRIFSKLYPAPESGSCFVANSWGFFVIGGLKNGKPTSEVTFFDCFQHRVYRFPPMMMARCGASASQIDDKIYVFGGVADSESDSSNYVEVFDLRTLTWELLSVSTPPKMPLKIQRSAVVKEKKEICAVDEKGQSFFFSPEKRMFVATGKTDSKARHRNHWCSMGSFLFCHDSRHRRILWCLPRDLDWKEVKGLQELRGYDICKLCTNRAGKVFIFWKVPQTLELWSAPISLRQRETPEGLELSGDIDWYRALLQHSCLGVNLLHAGFAYT</sequence>
<accession>A0AAU9RVT8</accession>
<name>A0AAU9RVT8_THLAR</name>
<dbReference type="SMART" id="SM00612">
    <property type="entry name" value="Kelch"/>
    <property type="match status" value="2"/>
</dbReference>
<dbReference type="InterPro" id="IPR006652">
    <property type="entry name" value="Kelch_1"/>
</dbReference>
<dbReference type="InterPro" id="IPR015915">
    <property type="entry name" value="Kelch-typ_b-propeller"/>
</dbReference>
<dbReference type="SUPFAM" id="SSF117281">
    <property type="entry name" value="Kelch motif"/>
    <property type="match status" value="1"/>
</dbReference>
<keyword evidence="3" id="KW-1185">Reference proteome</keyword>
<dbReference type="InterPro" id="IPR057499">
    <property type="entry name" value="Kelch_FKB95"/>
</dbReference>
<gene>
    <name evidence="2" type="ORF">TAV2_LOCUS5097</name>
</gene>
<dbReference type="InterPro" id="IPR050354">
    <property type="entry name" value="F-box/kelch-repeat_ARATH"/>
</dbReference>
<evidence type="ECO:0000313" key="3">
    <source>
        <dbReference type="Proteomes" id="UP000836841"/>
    </source>
</evidence>
<dbReference type="PANTHER" id="PTHR24414:SF115">
    <property type="entry name" value="F-BOX DOMAIN-CONTAINING PROTEIN"/>
    <property type="match status" value="1"/>
</dbReference>
<dbReference type="PANTHER" id="PTHR24414">
    <property type="entry name" value="F-BOX/KELCH-REPEAT PROTEIN SKIP4"/>
    <property type="match status" value="1"/>
</dbReference>
<organism evidence="2 3">
    <name type="scientific">Thlaspi arvense</name>
    <name type="common">Field penny-cress</name>
    <dbReference type="NCBI Taxonomy" id="13288"/>
    <lineage>
        <taxon>Eukaryota</taxon>
        <taxon>Viridiplantae</taxon>
        <taxon>Streptophyta</taxon>
        <taxon>Embryophyta</taxon>
        <taxon>Tracheophyta</taxon>
        <taxon>Spermatophyta</taxon>
        <taxon>Magnoliopsida</taxon>
        <taxon>eudicotyledons</taxon>
        <taxon>Gunneridae</taxon>
        <taxon>Pentapetalae</taxon>
        <taxon>rosids</taxon>
        <taxon>malvids</taxon>
        <taxon>Brassicales</taxon>
        <taxon>Brassicaceae</taxon>
        <taxon>Thlaspideae</taxon>
        <taxon>Thlaspi</taxon>
    </lineage>
</organism>